<dbReference type="HOGENOM" id="CLU_2867583_0_0_1"/>
<name>A0A0D0TC76_9TREE</name>
<keyword evidence="2" id="KW-1185">Reference proteome</keyword>
<sequence>MGHHSPFLAPRCSPLSPDGQVEARYASLAVLCPSNAFYKACTPHLPQGYCQWYHLGRVCHVCHL</sequence>
<reference evidence="1 2" key="1">
    <citation type="submission" date="2015-01" db="EMBL/GenBank/DDBJ databases">
        <title>The Genome Sequence of Cryptococcus gattii Ram5.</title>
        <authorList>
            <consortium name="The Broad Institute Genomics Platform"/>
            <person name="Cuomo C."/>
            <person name="Litvintseva A."/>
            <person name="Chen Y."/>
            <person name="Heitman J."/>
            <person name="Sun S."/>
            <person name="Springer D."/>
            <person name="Dromer F."/>
            <person name="Young S."/>
            <person name="Zeng Q."/>
            <person name="Gargeya S."/>
            <person name="Abouelleil A."/>
            <person name="Alvarado L."/>
            <person name="Chapman S.B."/>
            <person name="Gainer-Dewar J."/>
            <person name="Goldberg J."/>
            <person name="Griggs A."/>
            <person name="Gujja S."/>
            <person name="Hansen M."/>
            <person name="Howarth C."/>
            <person name="Imamovic A."/>
            <person name="Larimer J."/>
            <person name="Murphy C."/>
            <person name="Naylor J."/>
            <person name="Pearson M."/>
            <person name="Priest M."/>
            <person name="Roberts A."/>
            <person name="Saif S."/>
            <person name="Shea T."/>
            <person name="Sykes S."/>
            <person name="Wortman J."/>
            <person name="Nusbaum C."/>
            <person name="Birren B."/>
        </authorList>
    </citation>
    <scope>NUCLEOTIDE SEQUENCE [LARGE SCALE GENOMIC DNA]</scope>
    <source>
        <strain evidence="1 2">Ram5</strain>
    </source>
</reference>
<proteinExistence type="predicted"/>
<dbReference type="AlphaFoldDB" id="A0A0D0TC76"/>
<organism evidence="1 2">
    <name type="scientific">Cryptococcus deuterogattii Ram5</name>
    <dbReference type="NCBI Taxonomy" id="1296110"/>
    <lineage>
        <taxon>Eukaryota</taxon>
        <taxon>Fungi</taxon>
        <taxon>Dikarya</taxon>
        <taxon>Basidiomycota</taxon>
        <taxon>Agaricomycotina</taxon>
        <taxon>Tremellomycetes</taxon>
        <taxon>Tremellales</taxon>
        <taxon>Cryptococcaceae</taxon>
        <taxon>Cryptococcus</taxon>
        <taxon>Cryptococcus gattii species complex</taxon>
    </lineage>
</organism>
<protein>
    <submittedName>
        <fullName evidence="1">Uncharacterized protein</fullName>
    </submittedName>
</protein>
<evidence type="ECO:0000313" key="2">
    <source>
        <dbReference type="Proteomes" id="UP000053392"/>
    </source>
</evidence>
<dbReference type="EMBL" id="KN847896">
    <property type="protein sequence ID" value="KIR43697.1"/>
    <property type="molecule type" value="Genomic_DNA"/>
</dbReference>
<evidence type="ECO:0000313" key="1">
    <source>
        <dbReference type="EMBL" id="KIR43697.1"/>
    </source>
</evidence>
<gene>
    <name evidence="1" type="ORF">I313_00540</name>
</gene>
<dbReference type="Proteomes" id="UP000053392">
    <property type="component" value="Unassembled WGS sequence"/>
</dbReference>
<accession>A0A0D0TC76</accession>